<sequence>MVEKKNFILKRSAIEKSYAEALLKISSAFLNRKIANIPDLKTDGSEEKWNMWNVWRTVLEENEKLARARLAAVEVFSQHVADDAKMLRANKLFTAKK</sequence>
<dbReference type="InterPro" id="IPR001060">
    <property type="entry name" value="FCH_dom"/>
</dbReference>
<comment type="caution">
    <text evidence="2">The sequence shown here is derived from an EMBL/GenBank/DDBJ whole genome shotgun (WGS) entry which is preliminary data.</text>
</comment>
<dbReference type="PANTHER" id="PTHR15735:SF21">
    <property type="entry name" value="PROTEIN NERVOUS WRECK"/>
    <property type="match status" value="1"/>
</dbReference>
<proteinExistence type="predicted"/>
<dbReference type="OrthoDB" id="10065861at2759"/>
<keyword evidence="3" id="KW-1185">Reference proteome</keyword>
<accession>A0A8S9WWU2</accession>
<evidence type="ECO:0000313" key="2">
    <source>
        <dbReference type="EMBL" id="KAF6200581.1"/>
    </source>
</evidence>
<dbReference type="SUPFAM" id="SSF103657">
    <property type="entry name" value="BAR/IMD domain-like"/>
    <property type="match status" value="1"/>
</dbReference>
<dbReference type="AlphaFoldDB" id="A0A8S9WWU2"/>
<feature type="domain" description="FCH" evidence="1">
    <location>
        <begin position="5"/>
        <end position="70"/>
    </location>
</feature>
<evidence type="ECO:0000259" key="1">
    <source>
        <dbReference type="Pfam" id="PF00611"/>
    </source>
</evidence>
<dbReference type="GO" id="GO:0031594">
    <property type="term" value="C:neuromuscular junction"/>
    <property type="evidence" value="ECO:0007669"/>
    <property type="project" value="TreeGrafter"/>
</dbReference>
<dbReference type="Pfam" id="PF00611">
    <property type="entry name" value="FCH"/>
    <property type="match status" value="1"/>
</dbReference>
<dbReference type="InterPro" id="IPR027267">
    <property type="entry name" value="AH/BAR_dom_sf"/>
</dbReference>
<dbReference type="GO" id="GO:0030833">
    <property type="term" value="P:regulation of actin filament polymerization"/>
    <property type="evidence" value="ECO:0007669"/>
    <property type="project" value="TreeGrafter"/>
</dbReference>
<dbReference type="GO" id="GO:0007274">
    <property type="term" value="P:neuromuscular synaptic transmission"/>
    <property type="evidence" value="ECO:0007669"/>
    <property type="project" value="TreeGrafter"/>
</dbReference>
<evidence type="ECO:0000313" key="3">
    <source>
        <dbReference type="Proteomes" id="UP000466442"/>
    </source>
</evidence>
<gene>
    <name evidence="2" type="ORF">GE061_005024</name>
</gene>
<protein>
    <recommendedName>
        <fullName evidence="1">FCH domain-containing protein</fullName>
    </recommendedName>
</protein>
<dbReference type="PANTHER" id="PTHR15735">
    <property type="entry name" value="FCH AND DOUBLE SH3 DOMAINS PROTEIN"/>
    <property type="match status" value="1"/>
</dbReference>
<dbReference type="GO" id="GO:0055037">
    <property type="term" value="C:recycling endosome"/>
    <property type="evidence" value="ECO:0007669"/>
    <property type="project" value="TreeGrafter"/>
</dbReference>
<dbReference type="Proteomes" id="UP000466442">
    <property type="component" value="Unassembled WGS sequence"/>
</dbReference>
<dbReference type="Gene3D" id="1.20.1270.60">
    <property type="entry name" value="Arfaptin homology (AH) domain/BAR domain"/>
    <property type="match status" value="1"/>
</dbReference>
<reference evidence="2" key="1">
    <citation type="journal article" date="2021" name="Mol. Ecol. Resour.">
        <title>Apolygus lucorum genome provides insights into omnivorousness and mesophyll feeding.</title>
        <authorList>
            <person name="Liu Y."/>
            <person name="Liu H."/>
            <person name="Wang H."/>
            <person name="Huang T."/>
            <person name="Liu B."/>
            <person name="Yang B."/>
            <person name="Yin L."/>
            <person name="Li B."/>
            <person name="Zhang Y."/>
            <person name="Zhang S."/>
            <person name="Jiang F."/>
            <person name="Zhang X."/>
            <person name="Ren Y."/>
            <person name="Wang B."/>
            <person name="Wang S."/>
            <person name="Lu Y."/>
            <person name="Wu K."/>
            <person name="Fan W."/>
            <person name="Wang G."/>
        </authorList>
    </citation>
    <scope>NUCLEOTIDE SEQUENCE</scope>
    <source>
        <strain evidence="2">12Hb</strain>
    </source>
</reference>
<feature type="non-terminal residue" evidence="2">
    <location>
        <position position="97"/>
    </location>
</feature>
<name>A0A8S9WWU2_APOLU</name>
<organism evidence="2 3">
    <name type="scientific">Apolygus lucorum</name>
    <name type="common">Small green plant bug</name>
    <name type="synonym">Lygocoris lucorum</name>
    <dbReference type="NCBI Taxonomy" id="248454"/>
    <lineage>
        <taxon>Eukaryota</taxon>
        <taxon>Metazoa</taxon>
        <taxon>Ecdysozoa</taxon>
        <taxon>Arthropoda</taxon>
        <taxon>Hexapoda</taxon>
        <taxon>Insecta</taxon>
        <taxon>Pterygota</taxon>
        <taxon>Neoptera</taxon>
        <taxon>Paraneoptera</taxon>
        <taxon>Hemiptera</taxon>
        <taxon>Heteroptera</taxon>
        <taxon>Panheteroptera</taxon>
        <taxon>Cimicomorpha</taxon>
        <taxon>Miridae</taxon>
        <taxon>Mirini</taxon>
        <taxon>Apolygus</taxon>
    </lineage>
</organism>
<dbReference type="EMBL" id="WIXP02000013">
    <property type="protein sequence ID" value="KAF6200581.1"/>
    <property type="molecule type" value="Genomic_DNA"/>
</dbReference>